<evidence type="ECO:0000313" key="1">
    <source>
        <dbReference type="EMBL" id="KAI0043924.1"/>
    </source>
</evidence>
<organism evidence="1 2">
    <name type="scientific">Auriscalpium vulgare</name>
    <dbReference type="NCBI Taxonomy" id="40419"/>
    <lineage>
        <taxon>Eukaryota</taxon>
        <taxon>Fungi</taxon>
        <taxon>Dikarya</taxon>
        <taxon>Basidiomycota</taxon>
        <taxon>Agaricomycotina</taxon>
        <taxon>Agaricomycetes</taxon>
        <taxon>Russulales</taxon>
        <taxon>Auriscalpiaceae</taxon>
        <taxon>Auriscalpium</taxon>
    </lineage>
</organism>
<keyword evidence="2" id="KW-1185">Reference proteome</keyword>
<accession>A0ACB8RID2</accession>
<protein>
    <submittedName>
        <fullName evidence="1">Uncharacterized protein</fullName>
    </submittedName>
</protein>
<sequence>MTPHTPTDRELYGAIVAAAREKVVLSPGHLRAFIHARTPHWVFAKQRLHGLLKAYDLLVSMSRPSVPVANALLVLPDDPARPDDFPLSSVDAMCRRIRPLHIELDGDGNPTKAGFTQALGSGPVALYGCLHPPSNEPWHYMIYGIDHDAEDSATRPTRVSNSLIHSHRFLRLCFTPFPGSALVVKKGAPDLKTGWMDDGQSLTASVSS</sequence>
<evidence type="ECO:0000313" key="2">
    <source>
        <dbReference type="Proteomes" id="UP000814033"/>
    </source>
</evidence>
<proteinExistence type="predicted"/>
<dbReference type="EMBL" id="MU276000">
    <property type="protein sequence ID" value="KAI0043924.1"/>
    <property type="molecule type" value="Genomic_DNA"/>
</dbReference>
<reference evidence="1" key="1">
    <citation type="submission" date="2021-02" db="EMBL/GenBank/DDBJ databases">
        <authorList>
            <consortium name="DOE Joint Genome Institute"/>
            <person name="Ahrendt S."/>
            <person name="Looney B.P."/>
            <person name="Miyauchi S."/>
            <person name="Morin E."/>
            <person name="Drula E."/>
            <person name="Courty P.E."/>
            <person name="Chicoki N."/>
            <person name="Fauchery L."/>
            <person name="Kohler A."/>
            <person name="Kuo A."/>
            <person name="Labutti K."/>
            <person name="Pangilinan J."/>
            <person name="Lipzen A."/>
            <person name="Riley R."/>
            <person name="Andreopoulos W."/>
            <person name="He G."/>
            <person name="Johnson J."/>
            <person name="Barry K.W."/>
            <person name="Grigoriev I.V."/>
            <person name="Nagy L."/>
            <person name="Hibbett D."/>
            <person name="Henrissat B."/>
            <person name="Matheny P.B."/>
            <person name="Labbe J."/>
            <person name="Martin F."/>
        </authorList>
    </citation>
    <scope>NUCLEOTIDE SEQUENCE</scope>
    <source>
        <strain evidence="1">FP105234-sp</strain>
    </source>
</reference>
<comment type="caution">
    <text evidence="1">The sequence shown here is derived from an EMBL/GenBank/DDBJ whole genome shotgun (WGS) entry which is preliminary data.</text>
</comment>
<dbReference type="Proteomes" id="UP000814033">
    <property type="component" value="Unassembled WGS sequence"/>
</dbReference>
<reference evidence="1" key="2">
    <citation type="journal article" date="2022" name="New Phytol.">
        <title>Evolutionary transition to the ectomycorrhizal habit in the genomes of a hyperdiverse lineage of mushroom-forming fungi.</title>
        <authorList>
            <person name="Looney B."/>
            <person name="Miyauchi S."/>
            <person name="Morin E."/>
            <person name="Drula E."/>
            <person name="Courty P.E."/>
            <person name="Kohler A."/>
            <person name="Kuo A."/>
            <person name="LaButti K."/>
            <person name="Pangilinan J."/>
            <person name="Lipzen A."/>
            <person name="Riley R."/>
            <person name="Andreopoulos W."/>
            <person name="He G."/>
            <person name="Johnson J."/>
            <person name="Nolan M."/>
            <person name="Tritt A."/>
            <person name="Barry K.W."/>
            <person name="Grigoriev I.V."/>
            <person name="Nagy L.G."/>
            <person name="Hibbett D."/>
            <person name="Henrissat B."/>
            <person name="Matheny P.B."/>
            <person name="Labbe J."/>
            <person name="Martin F.M."/>
        </authorList>
    </citation>
    <scope>NUCLEOTIDE SEQUENCE</scope>
    <source>
        <strain evidence="1">FP105234-sp</strain>
    </source>
</reference>
<name>A0ACB8RID2_9AGAM</name>
<gene>
    <name evidence="1" type="ORF">FA95DRAFT_1574810</name>
</gene>